<feature type="compositionally biased region" description="Basic and acidic residues" evidence="1">
    <location>
        <begin position="1"/>
        <end position="20"/>
    </location>
</feature>
<dbReference type="OrthoDB" id="5869340at2759"/>
<keyword evidence="3" id="KW-1185">Reference proteome</keyword>
<gene>
    <name evidence="2" type="ORF">CJOHNSTONI_LOCUS8805</name>
</gene>
<name>A0A8J2MCY0_9BILA</name>
<dbReference type="AlphaFoldDB" id="A0A8J2MCY0"/>
<feature type="compositionally biased region" description="Polar residues" evidence="1">
    <location>
        <begin position="57"/>
        <end position="67"/>
    </location>
</feature>
<dbReference type="Proteomes" id="UP000746747">
    <property type="component" value="Unassembled WGS sequence"/>
</dbReference>
<evidence type="ECO:0000313" key="3">
    <source>
        <dbReference type="Proteomes" id="UP000746747"/>
    </source>
</evidence>
<dbReference type="EMBL" id="CAKAEH010001758">
    <property type="protein sequence ID" value="CAG9539182.1"/>
    <property type="molecule type" value="Genomic_DNA"/>
</dbReference>
<feature type="region of interest" description="Disordered" evidence="1">
    <location>
        <begin position="124"/>
        <end position="156"/>
    </location>
</feature>
<evidence type="ECO:0000256" key="1">
    <source>
        <dbReference type="SAM" id="MobiDB-lite"/>
    </source>
</evidence>
<feature type="region of interest" description="Disordered" evidence="1">
    <location>
        <begin position="1"/>
        <end position="67"/>
    </location>
</feature>
<protein>
    <submittedName>
        <fullName evidence="2">Uncharacterized protein</fullName>
    </submittedName>
</protein>
<feature type="compositionally biased region" description="Basic and acidic residues" evidence="1">
    <location>
        <begin position="34"/>
        <end position="56"/>
    </location>
</feature>
<evidence type="ECO:0000313" key="2">
    <source>
        <dbReference type="EMBL" id="CAG9539182.1"/>
    </source>
</evidence>
<accession>A0A8J2MCY0</accession>
<sequence length="169" mass="19096">MMNKRDMLKYREEGKRKGWPVERGGALRLGTAKRTVEQEKSGSSDAMKKETNKNDTYRSTTSNNPAYASNFRTTLTVTTATEKSNFISTNLVLNGNAPSAFRPIIPSTSSDSFVVTTLNSLISPSDHESEQNHHHHHLNHHHQQQQQQQQQQNDGTVNGDYGEFIIWLV</sequence>
<organism evidence="2 3">
    <name type="scientific">Cercopithifilaria johnstoni</name>
    <dbReference type="NCBI Taxonomy" id="2874296"/>
    <lineage>
        <taxon>Eukaryota</taxon>
        <taxon>Metazoa</taxon>
        <taxon>Ecdysozoa</taxon>
        <taxon>Nematoda</taxon>
        <taxon>Chromadorea</taxon>
        <taxon>Rhabditida</taxon>
        <taxon>Spirurina</taxon>
        <taxon>Spiruromorpha</taxon>
        <taxon>Filarioidea</taxon>
        <taxon>Onchocercidae</taxon>
        <taxon>Cercopithifilaria</taxon>
    </lineage>
</organism>
<feature type="compositionally biased region" description="Basic residues" evidence="1">
    <location>
        <begin position="133"/>
        <end position="143"/>
    </location>
</feature>
<reference evidence="2" key="1">
    <citation type="submission" date="2021-09" db="EMBL/GenBank/DDBJ databases">
        <authorList>
            <consortium name="Pathogen Informatics"/>
        </authorList>
    </citation>
    <scope>NUCLEOTIDE SEQUENCE</scope>
</reference>
<comment type="caution">
    <text evidence="2">The sequence shown here is derived from an EMBL/GenBank/DDBJ whole genome shotgun (WGS) entry which is preliminary data.</text>
</comment>
<feature type="compositionally biased region" description="Low complexity" evidence="1">
    <location>
        <begin position="144"/>
        <end position="153"/>
    </location>
</feature>
<proteinExistence type="predicted"/>